<dbReference type="PANTHER" id="PTHR23501:SF109">
    <property type="entry name" value="MAJOR FACILITATOR SUPERFAMILY (MFS) PROFILE DOMAIN-CONTAINING PROTEIN-RELATED"/>
    <property type="match status" value="1"/>
</dbReference>
<dbReference type="PANTHER" id="PTHR23501">
    <property type="entry name" value="MAJOR FACILITATOR SUPERFAMILY"/>
    <property type="match status" value="1"/>
</dbReference>
<dbReference type="GO" id="GO:0005886">
    <property type="term" value="C:plasma membrane"/>
    <property type="evidence" value="ECO:0007669"/>
    <property type="project" value="TreeGrafter"/>
</dbReference>
<dbReference type="InterPro" id="IPR010573">
    <property type="entry name" value="MFS_Str1/Tri12-like"/>
</dbReference>
<evidence type="ECO:0000256" key="2">
    <source>
        <dbReference type="ARBA" id="ARBA00022448"/>
    </source>
</evidence>
<evidence type="ECO:0000256" key="5">
    <source>
        <dbReference type="ARBA" id="ARBA00023136"/>
    </source>
</evidence>
<accession>A0A0D2ILK4</accession>
<evidence type="ECO:0000256" key="3">
    <source>
        <dbReference type="ARBA" id="ARBA00022692"/>
    </source>
</evidence>
<feature type="transmembrane region" description="Helical" evidence="6">
    <location>
        <begin position="233"/>
        <end position="252"/>
    </location>
</feature>
<keyword evidence="4 6" id="KW-1133">Transmembrane helix</keyword>
<evidence type="ECO:0000313" key="8">
    <source>
        <dbReference type="Proteomes" id="UP000053617"/>
    </source>
</evidence>
<dbReference type="OrthoDB" id="2587356at2759"/>
<evidence type="ECO:0000313" key="7">
    <source>
        <dbReference type="EMBL" id="KIX06619.1"/>
    </source>
</evidence>
<evidence type="ECO:0000256" key="4">
    <source>
        <dbReference type="ARBA" id="ARBA00022989"/>
    </source>
</evidence>
<feature type="transmembrane region" description="Helical" evidence="6">
    <location>
        <begin position="84"/>
        <end position="104"/>
    </location>
</feature>
<dbReference type="Pfam" id="PF06609">
    <property type="entry name" value="TRI12"/>
    <property type="match status" value="1"/>
</dbReference>
<comment type="subcellular location">
    <subcellularLocation>
        <location evidence="1">Membrane</location>
        <topology evidence="1">Multi-pass membrane protein</topology>
    </subcellularLocation>
</comment>
<dbReference type="GO" id="GO:0022857">
    <property type="term" value="F:transmembrane transporter activity"/>
    <property type="evidence" value="ECO:0007669"/>
    <property type="project" value="InterPro"/>
</dbReference>
<dbReference type="HOGENOM" id="CLU_706262_0_0_1"/>
<evidence type="ECO:0000256" key="1">
    <source>
        <dbReference type="ARBA" id="ARBA00004141"/>
    </source>
</evidence>
<organism evidence="7 8">
    <name type="scientific">Rhinocladiella mackenziei CBS 650.93</name>
    <dbReference type="NCBI Taxonomy" id="1442369"/>
    <lineage>
        <taxon>Eukaryota</taxon>
        <taxon>Fungi</taxon>
        <taxon>Dikarya</taxon>
        <taxon>Ascomycota</taxon>
        <taxon>Pezizomycotina</taxon>
        <taxon>Eurotiomycetes</taxon>
        <taxon>Chaetothyriomycetidae</taxon>
        <taxon>Chaetothyriales</taxon>
        <taxon>Herpotrichiellaceae</taxon>
        <taxon>Rhinocladiella</taxon>
    </lineage>
</organism>
<proteinExistence type="predicted"/>
<evidence type="ECO:0000256" key="6">
    <source>
        <dbReference type="SAM" id="Phobius"/>
    </source>
</evidence>
<protein>
    <submittedName>
        <fullName evidence="7">Uncharacterized protein</fullName>
    </submittedName>
</protein>
<dbReference type="EMBL" id="KN847477">
    <property type="protein sequence ID" value="KIX06619.1"/>
    <property type="molecule type" value="Genomic_DNA"/>
</dbReference>
<dbReference type="VEuPathDB" id="FungiDB:Z518_04595"/>
<feature type="transmembrane region" description="Helical" evidence="6">
    <location>
        <begin position="357"/>
        <end position="376"/>
    </location>
</feature>
<keyword evidence="3 6" id="KW-0812">Transmembrane</keyword>
<feature type="transmembrane region" description="Helical" evidence="6">
    <location>
        <begin position="210"/>
        <end position="227"/>
    </location>
</feature>
<dbReference type="Proteomes" id="UP000053617">
    <property type="component" value="Unassembled WGS sequence"/>
</dbReference>
<dbReference type="RefSeq" id="XP_013273755.1">
    <property type="nucleotide sequence ID" value="XM_013418301.1"/>
</dbReference>
<reference evidence="7 8" key="1">
    <citation type="submission" date="2015-01" db="EMBL/GenBank/DDBJ databases">
        <title>The Genome Sequence of Rhinocladiella mackenzie CBS 650.93.</title>
        <authorList>
            <consortium name="The Broad Institute Genomics Platform"/>
            <person name="Cuomo C."/>
            <person name="de Hoog S."/>
            <person name="Gorbushina A."/>
            <person name="Stielow B."/>
            <person name="Teixiera M."/>
            <person name="Abouelleil A."/>
            <person name="Chapman S.B."/>
            <person name="Priest M."/>
            <person name="Young S.K."/>
            <person name="Wortman J."/>
            <person name="Nusbaum C."/>
            <person name="Birren B."/>
        </authorList>
    </citation>
    <scope>NUCLEOTIDE SEQUENCE [LARGE SCALE GENOMIC DNA]</scope>
    <source>
        <strain evidence="7 8">CBS 650.93</strain>
    </source>
</reference>
<gene>
    <name evidence="7" type="ORF">Z518_04595</name>
</gene>
<dbReference type="AlphaFoldDB" id="A0A0D2ILK4"/>
<name>A0A0D2ILK4_9EURO</name>
<keyword evidence="2" id="KW-0813">Transport</keyword>
<dbReference type="GeneID" id="25292666"/>
<keyword evidence="5 6" id="KW-0472">Membrane</keyword>
<keyword evidence="8" id="KW-1185">Reference proteome</keyword>
<feature type="transmembrane region" description="Helical" evidence="6">
    <location>
        <begin position="178"/>
        <end position="198"/>
    </location>
</feature>
<sequence length="391" mass="41872">MSAQKESVSVCAAHHEVAETSQANRLEVHTQIAAYEERKIDLRTIMAIAGVSSVASLSSRNDKIIVAMLTNEQSEDDHDSHCGFGGNGIVANGLALVLVAIFYWPPSFIGLHPEGITRMQQFQELDFIGLLLFSGGLNSFLIAISWSNNPYSWRSVEVLAPLSLGEVQPLFASDPNRIGWFSVAYNTPVTLGGAAAAFSFNTFGHTRFHFFIVTLLHAVFTASVASITQHIPAQAIVLVVLAALFVGATYMLKILMLQFGAPDTHIGLTTGLMCSTTATGGAIALAVNSTIIRDQTSILAPAVAEAAVQAGLSTSEIAVAFLSHSATSLEAIRGLPLAILVVADDASNTIYSQAFRLVYLVTIAFGVPACIAAFFIRSVRVLNELRRFWQD</sequence>
<feature type="transmembrane region" description="Helical" evidence="6">
    <location>
        <begin position="125"/>
        <end position="146"/>
    </location>
</feature>